<evidence type="ECO:0000313" key="3">
    <source>
        <dbReference type="Proteomes" id="UP000002499"/>
    </source>
</evidence>
<dbReference type="OMA" id="AKDWARW"/>
<dbReference type="eggNOG" id="ENOG502RS6F">
    <property type="taxonomic scope" value="Eukaryota"/>
</dbReference>
<dbReference type="AlphaFoldDB" id="E9EEX3"/>
<dbReference type="KEGG" id="maw:19252732"/>
<keyword evidence="1" id="KW-1133">Transmembrane helix</keyword>
<dbReference type="EMBL" id="GL698574">
    <property type="protein sequence ID" value="EFY85529.1"/>
    <property type="molecule type" value="Genomic_DNA"/>
</dbReference>
<keyword evidence="1" id="KW-0812">Transmembrane</keyword>
<organism evidence="3">
    <name type="scientific">Metarhizium acridum (strain CQMa 102)</name>
    <dbReference type="NCBI Taxonomy" id="655827"/>
    <lineage>
        <taxon>Eukaryota</taxon>
        <taxon>Fungi</taxon>
        <taxon>Dikarya</taxon>
        <taxon>Ascomycota</taxon>
        <taxon>Pezizomycotina</taxon>
        <taxon>Sordariomycetes</taxon>
        <taxon>Hypocreomycetidae</taxon>
        <taxon>Hypocreales</taxon>
        <taxon>Clavicipitaceae</taxon>
        <taxon>Metarhizium</taxon>
    </lineage>
</organism>
<dbReference type="InParanoid" id="E9EEX3"/>
<dbReference type="OrthoDB" id="414175at2759"/>
<dbReference type="STRING" id="655827.E9EEX3"/>
<evidence type="ECO:0008006" key="4">
    <source>
        <dbReference type="Google" id="ProtNLM"/>
    </source>
</evidence>
<dbReference type="Gene3D" id="3.90.550.50">
    <property type="match status" value="1"/>
</dbReference>
<feature type="transmembrane region" description="Helical" evidence="1">
    <location>
        <begin position="6"/>
        <end position="28"/>
    </location>
</feature>
<keyword evidence="3" id="KW-1185">Reference proteome</keyword>
<accession>E9EEX3</accession>
<dbReference type="Proteomes" id="UP000002499">
    <property type="component" value="Unassembled WGS sequence"/>
</dbReference>
<keyword evidence="1" id="KW-0472">Membrane</keyword>
<name>E9EEX3_METAQ</name>
<sequence>MLLSKGMPVLLVRLIYLLLTAVTVGFLFHATRLHRQGRTLTVDVPDTTPVGGLLPEEEYLERLIDRYVLTNLTRWQAWRVQTSDKSLTVGSITDVHTDFQPHWDTSKVIDVSNPSPTDLRASKGWELATHADGAQDRLYASTLMFGVSTTYKRIVENDWAIVRAWQRWLTKGDGTTNGATLVLMLDNATEEQLDEIDKELEEMGVDVYTTSTSEPTSKSRRYYELIRVMKSYGATIAASGQEKHWFAVIEDTVFFPSLSHLQERLSTYDFSKKLYLGIPSEKMSWRQDGESVATYGGGAIFLTKRAVSLIPKLPCMRIDAAAKPPFHGQRWDAMLRRCLEKQAGVDMHVIQAFYPPRDSHEPRLEGQETGMRPLLLHDYEYRHHLDVGMAHLVTDACGEACFMHQYLFHDNWVITNGVSISHHPNGLSHRHRHSAVVKGELFKDTQKTPVSDQIVIDEDEVDRKSLNRTGRRGEVWGLLDSVKASDGTVWQAYVKRGVRSSTNKDKKGSAGLKELDSIIVLIWEKEQR</sequence>
<reference evidence="2 3" key="1">
    <citation type="journal article" date="2011" name="PLoS Genet.">
        <title>Genome sequencing and comparative transcriptomics of the model entomopathogenic fungi Metarhizium anisopliae and M. acridum.</title>
        <authorList>
            <person name="Gao Q."/>
            <person name="Jin K."/>
            <person name="Ying S.H."/>
            <person name="Zhang Y."/>
            <person name="Xiao G."/>
            <person name="Shang Y."/>
            <person name="Duan Z."/>
            <person name="Hu X."/>
            <person name="Xie X.Q."/>
            <person name="Zhou G."/>
            <person name="Peng G."/>
            <person name="Luo Z."/>
            <person name="Huang W."/>
            <person name="Wang B."/>
            <person name="Fang W."/>
            <person name="Wang S."/>
            <person name="Zhong Y."/>
            <person name="Ma L.J."/>
            <person name="St Leger R.J."/>
            <person name="Zhao G.P."/>
            <person name="Pei Y."/>
            <person name="Feng M.G."/>
            <person name="Xia Y."/>
            <person name="Wang C."/>
        </authorList>
    </citation>
    <scope>NUCLEOTIDE SEQUENCE [LARGE SCALE GENOMIC DNA]</scope>
    <source>
        <strain evidence="2 3">CQMa 102</strain>
    </source>
</reference>
<proteinExistence type="predicted"/>
<gene>
    <name evidence="2" type="ORF">MAC_08421</name>
</gene>
<evidence type="ECO:0000256" key="1">
    <source>
        <dbReference type="SAM" id="Phobius"/>
    </source>
</evidence>
<dbReference type="GeneID" id="19252732"/>
<protein>
    <recommendedName>
        <fullName evidence="4">Glycosyltransferase family 31 protein</fullName>
    </recommendedName>
</protein>
<evidence type="ECO:0000313" key="2">
    <source>
        <dbReference type="EMBL" id="EFY85529.1"/>
    </source>
</evidence>
<dbReference type="HOGENOM" id="CLU_024640_2_1_1"/>